<name>A0A834INH2_RHYFE</name>
<sequence>MGPHTSVCTLPLHQALPNQWIKSVDLTLGLSNTSSSSCFNSILTYSPLSEYAYYQIKEDYYNCRDTVNLSGQNYRQEENKYLKERLTYIKKNADILPEGQRGLSFTTLNRGMLKVKVTKNSILTNES</sequence>
<protein>
    <submittedName>
        <fullName evidence="1">Uncharacterized protein</fullName>
    </submittedName>
</protein>
<accession>A0A834INH2</accession>
<proteinExistence type="predicted"/>
<dbReference type="EMBL" id="JAACXV010000079">
    <property type="protein sequence ID" value="KAF7284349.1"/>
    <property type="molecule type" value="Genomic_DNA"/>
</dbReference>
<organism evidence="1 2">
    <name type="scientific">Rhynchophorus ferrugineus</name>
    <name type="common">Red palm weevil</name>
    <name type="synonym">Curculio ferrugineus</name>
    <dbReference type="NCBI Taxonomy" id="354439"/>
    <lineage>
        <taxon>Eukaryota</taxon>
        <taxon>Metazoa</taxon>
        <taxon>Ecdysozoa</taxon>
        <taxon>Arthropoda</taxon>
        <taxon>Hexapoda</taxon>
        <taxon>Insecta</taxon>
        <taxon>Pterygota</taxon>
        <taxon>Neoptera</taxon>
        <taxon>Endopterygota</taxon>
        <taxon>Coleoptera</taxon>
        <taxon>Polyphaga</taxon>
        <taxon>Cucujiformia</taxon>
        <taxon>Curculionidae</taxon>
        <taxon>Dryophthorinae</taxon>
        <taxon>Rhynchophorus</taxon>
    </lineage>
</organism>
<comment type="caution">
    <text evidence="1">The sequence shown here is derived from an EMBL/GenBank/DDBJ whole genome shotgun (WGS) entry which is preliminary data.</text>
</comment>
<gene>
    <name evidence="1" type="ORF">GWI33_022331</name>
</gene>
<evidence type="ECO:0000313" key="2">
    <source>
        <dbReference type="Proteomes" id="UP000625711"/>
    </source>
</evidence>
<dbReference type="Proteomes" id="UP000625711">
    <property type="component" value="Unassembled WGS sequence"/>
</dbReference>
<keyword evidence="2" id="KW-1185">Reference proteome</keyword>
<reference evidence="1" key="1">
    <citation type="submission" date="2020-08" db="EMBL/GenBank/DDBJ databases">
        <title>Genome sequencing and assembly of the red palm weevil Rhynchophorus ferrugineus.</title>
        <authorList>
            <person name="Dias G.B."/>
            <person name="Bergman C.M."/>
            <person name="Manee M."/>
        </authorList>
    </citation>
    <scope>NUCLEOTIDE SEQUENCE</scope>
    <source>
        <strain evidence="1">AA-2017</strain>
        <tissue evidence="1">Whole larva</tissue>
    </source>
</reference>
<dbReference type="AlphaFoldDB" id="A0A834INH2"/>
<evidence type="ECO:0000313" key="1">
    <source>
        <dbReference type="EMBL" id="KAF7284349.1"/>
    </source>
</evidence>